<evidence type="ECO:0000256" key="1">
    <source>
        <dbReference type="ARBA" id="ARBA00004141"/>
    </source>
</evidence>
<evidence type="ECO:0000313" key="8">
    <source>
        <dbReference type="Proteomes" id="UP000249873"/>
    </source>
</evidence>
<organism evidence="7 8">
    <name type="scientific">Arcticibacterium luteifluviistationis</name>
    <dbReference type="NCBI Taxonomy" id="1784714"/>
    <lineage>
        <taxon>Bacteria</taxon>
        <taxon>Pseudomonadati</taxon>
        <taxon>Bacteroidota</taxon>
        <taxon>Cytophagia</taxon>
        <taxon>Cytophagales</taxon>
        <taxon>Leadbetterellaceae</taxon>
        <taxon>Arcticibacterium</taxon>
    </lineage>
</organism>
<dbReference type="EMBL" id="CP029480">
    <property type="protein sequence ID" value="AWV99008.1"/>
    <property type="molecule type" value="Genomic_DNA"/>
</dbReference>
<dbReference type="PANTHER" id="PTHR33507:SF3">
    <property type="entry name" value="INNER MEMBRANE PROTEIN YBBJ"/>
    <property type="match status" value="1"/>
</dbReference>
<feature type="domain" description="NfeD-like C-terminal" evidence="6">
    <location>
        <begin position="85"/>
        <end position="141"/>
    </location>
</feature>
<dbReference type="InterPro" id="IPR002810">
    <property type="entry name" value="NfeD-like_C"/>
</dbReference>
<dbReference type="Proteomes" id="UP000249873">
    <property type="component" value="Chromosome"/>
</dbReference>
<dbReference type="Gene3D" id="2.40.50.140">
    <property type="entry name" value="Nucleic acid-binding proteins"/>
    <property type="match status" value="1"/>
</dbReference>
<dbReference type="KEGG" id="als:DJ013_12865"/>
<evidence type="ECO:0000256" key="3">
    <source>
        <dbReference type="ARBA" id="ARBA00022989"/>
    </source>
</evidence>
<feature type="transmembrane region" description="Helical" evidence="5">
    <location>
        <begin position="12"/>
        <end position="44"/>
    </location>
</feature>
<dbReference type="InterPro" id="IPR012340">
    <property type="entry name" value="NA-bd_OB-fold"/>
</dbReference>
<dbReference type="InterPro" id="IPR052165">
    <property type="entry name" value="Membrane_assoc_protease"/>
</dbReference>
<evidence type="ECO:0000313" key="7">
    <source>
        <dbReference type="EMBL" id="AWV99008.1"/>
    </source>
</evidence>
<protein>
    <submittedName>
        <fullName evidence="7">NfeD family protein</fullName>
    </submittedName>
</protein>
<reference evidence="7 8" key="1">
    <citation type="submission" date="2018-05" db="EMBL/GenBank/DDBJ databases">
        <title>Complete genome sequence of Arcticibacterium luteifluviistationis SM1504T, a cytophagaceae bacterium isolated from Arctic surface seawater.</title>
        <authorList>
            <person name="Li Y."/>
            <person name="Qin Q.-L."/>
        </authorList>
    </citation>
    <scope>NUCLEOTIDE SEQUENCE [LARGE SCALE GENOMIC DNA]</scope>
    <source>
        <strain evidence="7 8">SM1504</strain>
    </source>
</reference>
<accession>A0A2Z4GD44</accession>
<keyword evidence="4 5" id="KW-0472">Membrane</keyword>
<dbReference type="RefSeq" id="WP_111372201.1">
    <property type="nucleotide sequence ID" value="NZ_CP029480.1"/>
</dbReference>
<proteinExistence type="predicted"/>
<keyword evidence="2 5" id="KW-0812">Transmembrane</keyword>
<evidence type="ECO:0000256" key="4">
    <source>
        <dbReference type="ARBA" id="ARBA00023136"/>
    </source>
</evidence>
<dbReference type="SUPFAM" id="SSF141322">
    <property type="entry name" value="NfeD domain-like"/>
    <property type="match status" value="1"/>
</dbReference>
<evidence type="ECO:0000259" key="6">
    <source>
        <dbReference type="Pfam" id="PF01957"/>
    </source>
</evidence>
<dbReference type="GO" id="GO:0005886">
    <property type="term" value="C:plasma membrane"/>
    <property type="evidence" value="ECO:0007669"/>
    <property type="project" value="TreeGrafter"/>
</dbReference>
<keyword evidence="3 5" id="KW-1133">Transmembrane helix</keyword>
<evidence type="ECO:0000256" key="2">
    <source>
        <dbReference type="ARBA" id="ARBA00022692"/>
    </source>
</evidence>
<dbReference type="OrthoDB" id="962644at2"/>
<dbReference type="PANTHER" id="PTHR33507">
    <property type="entry name" value="INNER MEMBRANE PROTEIN YBBJ"/>
    <property type="match status" value="1"/>
</dbReference>
<keyword evidence="8" id="KW-1185">Reference proteome</keyword>
<feature type="transmembrane region" description="Helical" evidence="5">
    <location>
        <begin position="50"/>
        <end position="68"/>
    </location>
</feature>
<name>A0A2Z4GD44_9BACT</name>
<evidence type="ECO:0000256" key="5">
    <source>
        <dbReference type="SAM" id="Phobius"/>
    </source>
</evidence>
<sequence length="143" mass="15656">MELSSLEIWVILGVIFLLIEIFSVSFFAIFFGIGGLATALLTYLELTNDLVTQIIAFLLVSVGTLLVFRKQILAAFSKNSENYTELVNEKANVSADIPAKGEGKVFYRGSDWIAESVTDIAIPKGATVLIKKVDGIRLIVEVQ</sequence>
<dbReference type="Pfam" id="PF01957">
    <property type="entry name" value="NfeD"/>
    <property type="match status" value="1"/>
</dbReference>
<comment type="subcellular location">
    <subcellularLocation>
        <location evidence="1">Membrane</location>
        <topology evidence="1">Multi-pass membrane protein</topology>
    </subcellularLocation>
</comment>
<dbReference type="AlphaFoldDB" id="A0A2Z4GD44"/>
<gene>
    <name evidence="7" type="ORF">DJ013_12865</name>
</gene>